<feature type="compositionally biased region" description="Polar residues" evidence="1">
    <location>
        <begin position="58"/>
        <end position="69"/>
    </location>
</feature>
<protein>
    <submittedName>
        <fullName evidence="4">Uncharacterized protein LOC113210911</fullName>
    </submittedName>
</protein>
<dbReference type="Proteomes" id="UP000504606">
    <property type="component" value="Unplaced"/>
</dbReference>
<dbReference type="PANTHER" id="PTHR14523:SF1">
    <property type="entry name" value="HOMOLOGOUS RECOMBINATION OB-FOLD PROTEIN"/>
    <property type="match status" value="1"/>
</dbReference>
<feature type="domain" description="Homologous recombination OB-fold protein OB-fold" evidence="2">
    <location>
        <begin position="261"/>
        <end position="345"/>
    </location>
</feature>
<dbReference type="PANTHER" id="PTHR14523">
    <property type="entry name" value="UNCHARACTERIZED PROTEIN C17ORF53 HOMOLOG"/>
    <property type="match status" value="1"/>
</dbReference>
<feature type="compositionally biased region" description="Basic and acidic residues" evidence="1">
    <location>
        <begin position="103"/>
        <end position="117"/>
    </location>
</feature>
<evidence type="ECO:0000256" key="1">
    <source>
        <dbReference type="SAM" id="MobiDB-lite"/>
    </source>
</evidence>
<feature type="compositionally biased region" description="Polar residues" evidence="1">
    <location>
        <begin position="154"/>
        <end position="164"/>
    </location>
</feature>
<feature type="compositionally biased region" description="Low complexity" evidence="1">
    <location>
        <begin position="396"/>
        <end position="414"/>
    </location>
</feature>
<feature type="region of interest" description="Disordered" evidence="1">
    <location>
        <begin position="377"/>
        <end position="428"/>
    </location>
</feature>
<proteinExistence type="predicted"/>
<dbReference type="KEGG" id="foc:113210911"/>
<feature type="compositionally biased region" description="Polar residues" evidence="1">
    <location>
        <begin position="118"/>
        <end position="132"/>
    </location>
</feature>
<feature type="compositionally biased region" description="Low complexity" evidence="1">
    <location>
        <begin position="523"/>
        <end position="535"/>
    </location>
</feature>
<feature type="compositionally biased region" description="Polar residues" evidence="1">
    <location>
        <begin position="87"/>
        <end position="102"/>
    </location>
</feature>
<dbReference type="AlphaFoldDB" id="A0A6J1SVI2"/>
<organism evidence="3 4">
    <name type="scientific">Frankliniella occidentalis</name>
    <name type="common">Western flower thrips</name>
    <name type="synonym">Euthrips occidentalis</name>
    <dbReference type="NCBI Taxonomy" id="133901"/>
    <lineage>
        <taxon>Eukaryota</taxon>
        <taxon>Metazoa</taxon>
        <taxon>Ecdysozoa</taxon>
        <taxon>Arthropoda</taxon>
        <taxon>Hexapoda</taxon>
        <taxon>Insecta</taxon>
        <taxon>Pterygota</taxon>
        <taxon>Neoptera</taxon>
        <taxon>Paraneoptera</taxon>
        <taxon>Thysanoptera</taxon>
        <taxon>Terebrantia</taxon>
        <taxon>Thripoidea</taxon>
        <taxon>Thripidae</taxon>
        <taxon>Frankliniella</taxon>
    </lineage>
</organism>
<evidence type="ECO:0000313" key="4">
    <source>
        <dbReference type="RefSeq" id="XP_026284887.1"/>
    </source>
</evidence>
<name>A0A6J1SVI2_FRAOC</name>
<evidence type="ECO:0000313" key="3">
    <source>
        <dbReference type="Proteomes" id="UP000504606"/>
    </source>
</evidence>
<keyword evidence="3" id="KW-1185">Reference proteome</keyword>
<feature type="compositionally biased region" description="Polar residues" evidence="1">
    <location>
        <begin position="31"/>
        <end position="40"/>
    </location>
</feature>
<sequence length="569" mass="61713">MFEDDDDFEIDEEFLDGVFDAEKTATKSDDTFNSTLSSPENGPVCDLSSPSRKRKTLSPRSTPPEQQIMSPAPVLRTSAESARLIAQAQQRQGPSGSKSSEILQREGSHQANHRNDTYSEISSHANQPSNGTFKLPPQPFQRKSPSENFEPRSTEISFNLNTSRVRQRKFPGPAGLLPERGRTHGQGQRPNFSSLLDVSGSDLDDSEEPLSLCSQSTASVLEDGPWSALQADFSSDGQCLLRRYTVAWVKQRAAAKQLVGQKVPFLAAVLHNIDCSSPDPCVVLRDSTGEIPGTLHRSVWDSFGGQLIAGSALVLRFVGVLSTGISARRHYLNITSNNIVTIYSSPLCEPSLSDTTRVRKTDVHKWTLHQLMQATNSWEEQCKRRKNPAAQTSSASRNMNPNSSGNSSPQQFSFRPPGPISNRSSSVTTNAAIPSATSFSKPSVVVSGNRGPPTMTHPKVVSIPNNSSVRPQILNSNMGAPQRPSTSSMPQTTVQSTGPLRQQNPTAGNTATNMQGRFVPKRPSLSSPQASLNSSVDLQSSRDLFSDADDIDISSVLDGIDSESLFGDF</sequence>
<feature type="region of interest" description="Disordered" evidence="1">
    <location>
        <begin position="441"/>
        <end position="535"/>
    </location>
</feature>
<reference evidence="4" key="1">
    <citation type="submission" date="2025-08" db="UniProtKB">
        <authorList>
            <consortium name="RefSeq"/>
        </authorList>
    </citation>
    <scope>IDENTIFICATION</scope>
    <source>
        <tissue evidence="4">Whole organism</tissue>
    </source>
</reference>
<dbReference type="InterPro" id="IPR058570">
    <property type="entry name" value="HROB_OB"/>
</dbReference>
<accession>A0A6J1SVI2</accession>
<dbReference type="InterPro" id="IPR028045">
    <property type="entry name" value="HROB"/>
</dbReference>
<dbReference type="OrthoDB" id="21443at2759"/>
<feature type="compositionally biased region" description="Polar residues" evidence="1">
    <location>
        <begin position="463"/>
        <end position="515"/>
    </location>
</feature>
<dbReference type="RefSeq" id="XP_026284887.1">
    <property type="nucleotide sequence ID" value="XM_026429102.2"/>
</dbReference>
<gene>
    <name evidence="4" type="primary">LOC113210911</name>
</gene>
<feature type="region of interest" description="Disordered" evidence="1">
    <location>
        <begin position="22"/>
        <end position="200"/>
    </location>
</feature>
<dbReference type="GeneID" id="113210911"/>
<dbReference type="GO" id="GO:0000725">
    <property type="term" value="P:recombinational repair"/>
    <property type="evidence" value="ECO:0007669"/>
    <property type="project" value="InterPro"/>
</dbReference>
<evidence type="ECO:0000259" key="2">
    <source>
        <dbReference type="Pfam" id="PF15072"/>
    </source>
</evidence>
<dbReference type="Pfam" id="PF15072">
    <property type="entry name" value="HROB"/>
    <property type="match status" value="1"/>
</dbReference>